<evidence type="ECO:0000256" key="4">
    <source>
        <dbReference type="ARBA" id="ARBA00022525"/>
    </source>
</evidence>
<evidence type="ECO:0000256" key="1">
    <source>
        <dbReference type="ARBA" id="ARBA00004613"/>
    </source>
</evidence>
<evidence type="ECO:0000256" key="5">
    <source>
        <dbReference type="ARBA" id="ARBA00022729"/>
    </source>
</evidence>
<feature type="compositionally biased region" description="Basic and acidic residues" evidence="6">
    <location>
        <begin position="19"/>
        <end position="39"/>
    </location>
</feature>
<protein>
    <recommendedName>
        <fullName evidence="10">Interleukin 17B</fullName>
    </recommendedName>
</protein>
<dbReference type="Ensembl" id="ENSEEET00000017412.2">
    <property type="protein sequence ID" value="ENSEEEP00000017215.2"/>
    <property type="gene ID" value="ENSEEEG00000008517.2"/>
</dbReference>
<dbReference type="GO" id="GO:0006954">
    <property type="term" value="P:inflammatory response"/>
    <property type="evidence" value="ECO:0007669"/>
    <property type="project" value="InterPro"/>
</dbReference>
<dbReference type="STRING" id="8005.ENSEEEP00000017215"/>
<dbReference type="GeneTree" id="ENSGT00940000160854"/>
<organism evidence="8 9">
    <name type="scientific">Electrophorus electricus</name>
    <name type="common">Electric eel</name>
    <name type="synonym">Gymnotus electricus</name>
    <dbReference type="NCBI Taxonomy" id="8005"/>
    <lineage>
        <taxon>Eukaryota</taxon>
        <taxon>Metazoa</taxon>
        <taxon>Chordata</taxon>
        <taxon>Craniata</taxon>
        <taxon>Vertebrata</taxon>
        <taxon>Euteleostomi</taxon>
        <taxon>Actinopterygii</taxon>
        <taxon>Neopterygii</taxon>
        <taxon>Teleostei</taxon>
        <taxon>Ostariophysi</taxon>
        <taxon>Gymnotiformes</taxon>
        <taxon>Gymnotoidei</taxon>
        <taxon>Gymnotidae</taxon>
        <taxon>Electrophorus</taxon>
    </lineage>
</organism>
<evidence type="ECO:0000256" key="7">
    <source>
        <dbReference type="SAM" id="SignalP"/>
    </source>
</evidence>
<dbReference type="OMA" id="CVPRYRT"/>
<reference evidence="8" key="4">
    <citation type="submission" date="2025-08" db="UniProtKB">
        <authorList>
            <consortium name="Ensembl"/>
        </authorList>
    </citation>
    <scope>IDENTIFICATION</scope>
</reference>
<reference evidence="8" key="5">
    <citation type="submission" date="2025-09" db="UniProtKB">
        <authorList>
            <consortium name="Ensembl"/>
        </authorList>
    </citation>
    <scope>IDENTIFICATION</scope>
</reference>
<proteinExistence type="inferred from homology"/>
<reference evidence="8" key="3">
    <citation type="submission" date="2020-05" db="EMBL/GenBank/DDBJ databases">
        <title>Electrophorus electricus (electric eel) genome, fEleEle1, primary haplotype.</title>
        <authorList>
            <person name="Myers G."/>
            <person name="Meyer A."/>
            <person name="Fedrigo O."/>
            <person name="Formenti G."/>
            <person name="Rhie A."/>
            <person name="Tracey A."/>
            <person name="Sims Y."/>
            <person name="Jarvis E.D."/>
        </authorList>
    </citation>
    <scope>NUCLEOTIDE SEQUENCE [LARGE SCALE GENOMIC DNA]</scope>
</reference>
<evidence type="ECO:0008006" key="10">
    <source>
        <dbReference type="Google" id="ProtNLM"/>
    </source>
</evidence>
<keyword evidence="5 7" id="KW-0732">Signal</keyword>
<feature type="chain" id="PRO_5044278058" description="Interleukin 17B" evidence="7">
    <location>
        <begin position="18"/>
        <end position="198"/>
    </location>
</feature>
<dbReference type="GO" id="GO:0005125">
    <property type="term" value="F:cytokine activity"/>
    <property type="evidence" value="ECO:0007669"/>
    <property type="project" value="UniProtKB-KW"/>
</dbReference>
<dbReference type="PRINTS" id="PR01932">
    <property type="entry name" value="INTRLEUKIN17"/>
</dbReference>
<dbReference type="Proteomes" id="UP000314983">
    <property type="component" value="Chromosome 2"/>
</dbReference>
<keyword evidence="3" id="KW-0202">Cytokine</keyword>
<dbReference type="InterPro" id="IPR020440">
    <property type="entry name" value="IL-17_chr"/>
</dbReference>
<accession>A0A4W4EXY2</accession>
<gene>
    <name evidence="8" type="primary">IL17B</name>
</gene>
<feature type="region of interest" description="Disordered" evidence="6">
    <location>
        <begin position="19"/>
        <end position="50"/>
    </location>
</feature>
<evidence type="ECO:0000313" key="8">
    <source>
        <dbReference type="Ensembl" id="ENSEEEP00000017215.2"/>
    </source>
</evidence>
<dbReference type="Gene3D" id="2.10.90.10">
    <property type="entry name" value="Cystine-knot cytokines"/>
    <property type="match status" value="1"/>
</dbReference>
<evidence type="ECO:0000256" key="2">
    <source>
        <dbReference type="ARBA" id="ARBA00007236"/>
    </source>
</evidence>
<evidence type="ECO:0000256" key="3">
    <source>
        <dbReference type="ARBA" id="ARBA00022514"/>
    </source>
</evidence>
<reference evidence="9" key="2">
    <citation type="journal article" date="2017" name="Sci. Adv.">
        <title>A tail of two voltages: Proteomic comparison of the three electric organs of the electric eel.</title>
        <authorList>
            <person name="Traeger L.L."/>
            <person name="Sabat G."/>
            <person name="Barrett-Wilt G.A."/>
            <person name="Wells G.B."/>
            <person name="Sussman M.R."/>
        </authorList>
    </citation>
    <scope>NUCLEOTIDE SEQUENCE [LARGE SCALE GENOMIC DNA]</scope>
</reference>
<dbReference type="InterPro" id="IPR010345">
    <property type="entry name" value="IL-17_fam"/>
</dbReference>
<evidence type="ECO:0000256" key="6">
    <source>
        <dbReference type="SAM" id="MobiDB-lite"/>
    </source>
</evidence>
<comment type="similarity">
    <text evidence="2">Belongs to the IL-17 family.</text>
</comment>
<sequence>SLPLLMVLVVANILASAETRRKEGKAQRHKVDSQQESHPQRNGSSLRIPLDPILAGDDTTEAGELVSAAREMDFDRTIGDMVSQVRNNPALTKNKCVVDRQLWMSNSRSLSPWSYRINHDENRKPVDIPEAKCSCAGCINPFTMQEDRSMTSVLIYTKIPVRRLLCNRPSKTRKKKKCVRRYRTVVESIAVGCTCIVG</sequence>
<evidence type="ECO:0000313" key="9">
    <source>
        <dbReference type="Proteomes" id="UP000314983"/>
    </source>
</evidence>
<reference evidence="9" key="1">
    <citation type="journal article" date="2014" name="Science">
        <title>Nonhuman genetics. Genomic basis for the convergent evolution of electric organs.</title>
        <authorList>
            <person name="Gallant J.R."/>
            <person name="Traeger L.L."/>
            <person name="Volkening J.D."/>
            <person name="Moffett H."/>
            <person name="Chen P.H."/>
            <person name="Novina C.D."/>
            <person name="Phillips G.N.Jr."/>
            <person name="Anand R."/>
            <person name="Wells G.B."/>
            <person name="Pinch M."/>
            <person name="Guth R."/>
            <person name="Unguez G.A."/>
            <person name="Albert J.S."/>
            <person name="Zakon H.H."/>
            <person name="Samanta M.P."/>
            <person name="Sussman M.R."/>
        </authorList>
    </citation>
    <scope>NUCLEOTIDE SEQUENCE [LARGE SCALE GENOMIC DNA]</scope>
</reference>
<dbReference type="Pfam" id="PF06083">
    <property type="entry name" value="IL17"/>
    <property type="match status" value="1"/>
</dbReference>
<comment type="subcellular location">
    <subcellularLocation>
        <location evidence="1">Secreted</location>
    </subcellularLocation>
</comment>
<feature type="signal peptide" evidence="7">
    <location>
        <begin position="1"/>
        <end position="17"/>
    </location>
</feature>
<dbReference type="SUPFAM" id="SSF57501">
    <property type="entry name" value="Cystine-knot cytokines"/>
    <property type="match status" value="1"/>
</dbReference>
<dbReference type="AlphaFoldDB" id="A0A4W4EXY2"/>
<dbReference type="GO" id="GO:0005615">
    <property type="term" value="C:extracellular space"/>
    <property type="evidence" value="ECO:0007669"/>
    <property type="project" value="UniProtKB-KW"/>
</dbReference>
<name>A0A4W4EXY2_ELEEL</name>
<dbReference type="InterPro" id="IPR029034">
    <property type="entry name" value="Cystine-knot_cytokine"/>
</dbReference>
<keyword evidence="9" id="KW-1185">Reference proteome</keyword>
<keyword evidence="4" id="KW-0964">Secreted</keyword>